<dbReference type="GO" id="GO:0008654">
    <property type="term" value="P:phospholipid biosynthetic process"/>
    <property type="evidence" value="ECO:0007669"/>
    <property type="project" value="UniProtKB-KW"/>
</dbReference>
<dbReference type="AlphaFoldDB" id="A0A1H9FFK4"/>
<dbReference type="InterPro" id="IPR016064">
    <property type="entry name" value="NAD/diacylglycerol_kinase_sf"/>
</dbReference>
<dbReference type="InterPro" id="IPR050187">
    <property type="entry name" value="Lipid_Phosphate_FormReg"/>
</dbReference>
<dbReference type="SMART" id="SM00046">
    <property type="entry name" value="DAGKc"/>
    <property type="match status" value="1"/>
</dbReference>
<dbReference type="InterPro" id="IPR001206">
    <property type="entry name" value="Diacylglycerol_kinase_cat_dom"/>
</dbReference>
<comment type="similarity">
    <text evidence="2">Belongs to the diacylglycerol/lipid kinase family.</text>
</comment>
<evidence type="ECO:0000313" key="12">
    <source>
        <dbReference type="EMBL" id="SEQ36704.1"/>
    </source>
</evidence>
<evidence type="ECO:0000256" key="7">
    <source>
        <dbReference type="ARBA" id="ARBA00022840"/>
    </source>
</evidence>
<evidence type="ECO:0000256" key="1">
    <source>
        <dbReference type="ARBA" id="ARBA00001946"/>
    </source>
</evidence>
<dbReference type="NCBIfam" id="TIGR00147">
    <property type="entry name" value="YegS/Rv2252/BmrU family lipid kinase"/>
    <property type="match status" value="1"/>
</dbReference>
<dbReference type="PROSITE" id="PS50146">
    <property type="entry name" value="DAGK"/>
    <property type="match status" value="1"/>
</dbReference>
<keyword evidence="6 12" id="KW-0418">Kinase</keyword>
<dbReference type="GO" id="GO:0016301">
    <property type="term" value="F:kinase activity"/>
    <property type="evidence" value="ECO:0007669"/>
    <property type="project" value="UniProtKB-KW"/>
</dbReference>
<protein>
    <submittedName>
        <fullName evidence="12">Lipid kinase, YegS/Rv2252/BmrU family</fullName>
    </submittedName>
</protein>
<dbReference type="Gene3D" id="3.40.50.10330">
    <property type="entry name" value="Probable inorganic polyphosphate/atp-NAD kinase, domain 1"/>
    <property type="match status" value="1"/>
</dbReference>
<dbReference type="InterPro" id="IPR017438">
    <property type="entry name" value="ATP-NAD_kinase_N"/>
</dbReference>
<keyword evidence="13" id="KW-1185">Reference proteome</keyword>
<proteinExistence type="inferred from homology"/>
<dbReference type="Pfam" id="PF19279">
    <property type="entry name" value="YegS_C"/>
    <property type="match status" value="1"/>
</dbReference>
<comment type="cofactor">
    <cofactor evidence="1">
        <name>Mg(2+)</name>
        <dbReference type="ChEBI" id="CHEBI:18420"/>
    </cofactor>
</comment>
<dbReference type="GO" id="GO:0005524">
    <property type="term" value="F:ATP binding"/>
    <property type="evidence" value="ECO:0007669"/>
    <property type="project" value="UniProtKB-KW"/>
</dbReference>
<evidence type="ECO:0000256" key="3">
    <source>
        <dbReference type="ARBA" id="ARBA00022516"/>
    </source>
</evidence>
<feature type="domain" description="DAGKc" evidence="11">
    <location>
        <begin position="1"/>
        <end position="132"/>
    </location>
</feature>
<reference evidence="12 13" key="1">
    <citation type="submission" date="2016-10" db="EMBL/GenBank/DDBJ databases">
        <authorList>
            <person name="de Groot N.N."/>
        </authorList>
    </citation>
    <scope>NUCLEOTIDE SEQUENCE [LARGE SCALE GENOMIC DNA]</scope>
    <source>
        <strain evidence="12 13">DSM 21633</strain>
    </source>
</reference>
<dbReference type="Gene3D" id="2.60.200.40">
    <property type="match status" value="1"/>
</dbReference>
<sequence>MYVFMINPVAGKGKGVQVVKHFLRENNVSKKNYKTYYTDYPGHAIELTKQIASLNKDKITMLIVVGGDGTFYEVLNGAKNFNQLPLAFVPVGSGNDFARGCDMPLNPKDCLNQIFKDNSFQPYWAGAYLTDHKPPRLESLFASSLGFGFDAEVAERSNESNWKQWFNRLHLSVLVYVLGLIITIFKFKPKQLTLVVDGQERVLDQIWMLTISNHPYFGGGMKIAPNATINKHTFYVTIVHQISRWKLLLLFMTVFFGQHTKLKEVETFRASHLMINSQEKLTYHADGYTGQCYHCSVHKETTPRFVKRKK</sequence>
<keyword evidence="10" id="KW-1208">Phospholipid metabolism</keyword>
<gene>
    <name evidence="12" type="ORF">SAMN05216362_11213</name>
</gene>
<organism evidence="12 13">
    <name type="scientific">Piscibacillus halophilus</name>
    <dbReference type="NCBI Taxonomy" id="571933"/>
    <lineage>
        <taxon>Bacteria</taxon>
        <taxon>Bacillati</taxon>
        <taxon>Bacillota</taxon>
        <taxon>Bacilli</taxon>
        <taxon>Bacillales</taxon>
        <taxon>Bacillaceae</taxon>
        <taxon>Piscibacillus</taxon>
    </lineage>
</organism>
<keyword evidence="7" id="KW-0067">ATP-binding</keyword>
<name>A0A1H9FFK4_9BACI</name>
<evidence type="ECO:0000256" key="9">
    <source>
        <dbReference type="ARBA" id="ARBA00023209"/>
    </source>
</evidence>
<dbReference type="EMBL" id="FOES01000012">
    <property type="protein sequence ID" value="SEQ36704.1"/>
    <property type="molecule type" value="Genomic_DNA"/>
</dbReference>
<keyword evidence="5" id="KW-0547">Nucleotide-binding</keyword>
<keyword evidence="9" id="KW-0594">Phospholipid biosynthesis</keyword>
<evidence type="ECO:0000313" key="13">
    <source>
        <dbReference type="Proteomes" id="UP000199427"/>
    </source>
</evidence>
<dbReference type="STRING" id="571933.SAMN05216362_11213"/>
<dbReference type="SUPFAM" id="SSF111331">
    <property type="entry name" value="NAD kinase/diacylglycerol kinase-like"/>
    <property type="match status" value="1"/>
</dbReference>
<dbReference type="InterPro" id="IPR005218">
    <property type="entry name" value="Diacylglycerol/lipid_kinase"/>
</dbReference>
<dbReference type="PANTHER" id="PTHR12358:SF54">
    <property type="entry name" value="SPHINGOSINE KINASE RELATED PROTEIN"/>
    <property type="match status" value="1"/>
</dbReference>
<evidence type="ECO:0000256" key="10">
    <source>
        <dbReference type="ARBA" id="ARBA00023264"/>
    </source>
</evidence>
<evidence type="ECO:0000256" key="6">
    <source>
        <dbReference type="ARBA" id="ARBA00022777"/>
    </source>
</evidence>
<evidence type="ECO:0000256" key="5">
    <source>
        <dbReference type="ARBA" id="ARBA00022741"/>
    </source>
</evidence>
<evidence type="ECO:0000256" key="2">
    <source>
        <dbReference type="ARBA" id="ARBA00005983"/>
    </source>
</evidence>
<evidence type="ECO:0000256" key="4">
    <source>
        <dbReference type="ARBA" id="ARBA00022679"/>
    </source>
</evidence>
<dbReference type="Proteomes" id="UP000199427">
    <property type="component" value="Unassembled WGS sequence"/>
</dbReference>
<accession>A0A1H9FFK4</accession>
<keyword evidence="3" id="KW-0444">Lipid biosynthesis</keyword>
<dbReference type="PANTHER" id="PTHR12358">
    <property type="entry name" value="SPHINGOSINE KINASE"/>
    <property type="match status" value="1"/>
</dbReference>
<evidence type="ECO:0000259" key="11">
    <source>
        <dbReference type="PROSITE" id="PS50146"/>
    </source>
</evidence>
<dbReference type="InterPro" id="IPR045540">
    <property type="entry name" value="YegS/DAGK_C"/>
</dbReference>
<keyword evidence="4" id="KW-0808">Transferase</keyword>
<keyword evidence="8" id="KW-0443">Lipid metabolism</keyword>
<dbReference type="Pfam" id="PF00781">
    <property type="entry name" value="DAGK_cat"/>
    <property type="match status" value="1"/>
</dbReference>
<evidence type="ECO:0000256" key="8">
    <source>
        <dbReference type="ARBA" id="ARBA00023098"/>
    </source>
</evidence>